<dbReference type="CDD" id="cd20545">
    <property type="entry name" value="CYCLIN_SpCG1C-like_rpt1"/>
    <property type="match status" value="1"/>
</dbReference>
<dbReference type="CDD" id="cd20546">
    <property type="entry name" value="CYCLIN_SpCG1C_ScCTK2-like_rpt2"/>
    <property type="match status" value="1"/>
</dbReference>
<dbReference type="GO" id="GO:0016538">
    <property type="term" value="F:cyclin-dependent protein serine/threonine kinase regulator activity"/>
    <property type="evidence" value="ECO:0007669"/>
    <property type="project" value="InterPro"/>
</dbReference>
<reference evidence="6" key="2">
    <citation type="journal article" date="2022" name="Microb. Genom.">
        <title>A chromosome-scale genome assembly of the tomato pathogen Cladosporium fulvum reveals a compartmentalized genome architecture and the presence of a dispensable chromosome.</title>
        <authorList>
            <person name="Zaccaron A.Z."/>
            <person name="Chen L.H."/>
            <person name="Samaras A."/>
            <person name="Stergiopoulos I."/>
        </authorList>
    </citation>
    <scope>NUCLEOTIDE SEQUENCE</scope>
    <source>
        <strain evidence="6">Race5_Kim</strain>
    </source>
</reference>
<evidence type="ECO:0000256" key="3">
    <source>
        <dbReference type="RuleBase" id="RU000383"/>
    </source>
</evidence>
<dbReference type="OMA" id="WESFHVR"/>
<keyword evidence="7" id="KW-1185">Reference proteome</keyword>
<feature type="domain" description="Cyclin-like" evidence="5">
    <location>
        <begin position="186"/>
        <end position="273"/>
    </location>
</feature>
<dbReference type="FunFam" id="1.10.472.10:FF:000072">
    <property type="entry name" value="Cyclin Pch1"/>
    <property type="match status" value="1"/>
</dbReference>
<feature type="compositionally biased region" description="Polar residues" evidence="4">
    <location>
        <begin position="1"/>
        <end position="10"/>
    </location>
</feature>
<evidence type="ECO:0000256" key="1">
    <source>
        <dbReference type="ARBA" id="ARBA00008638"/>
    </source>
</evidence>
<organism evidence="6 7">
    <name type="scientific">Passalora fulva</name>
    <name type="common">Tomato leaf mold</name>
    <name type="synonym">Cladosporium fulvum</name>
    <dbReference type="NCBI Taxonomy" id="5499"/>
    <lineage>
        <taxon>Eukaryota</taxon>
        <taxon>Fungi</taxon>
        <taxon>Dikarya</taxon>
        <taxon>Ascomycota</taxon>
        <taxon>Pezizomycotina</taxon>
        <taxon>Dothideomycetes</taxon>
        <taxon>Dothideomycetidae</taxon>
        <taxon>Mycosphaerellales</taxon>
        <taxon>Mycosphaerellaceae</taxon>
        <taxon>Fulvia</taxon>
    </lineage>
</organism>
<sequence>MPSASNTTHLPPTHPATRQRPKSPNRVLAEAEAQWLFSEAELANTPSIQDGLTQAQEKELRAKGVNFIVQVGVMLKLPQLTLSTASILFQRFLMRASLKKERGGIPKLHHYQAAATALFLSTKVEESCRKMKELILAFCRVAQKNPNLIIDEQSKDWWKWRDCILLNEDILLETLCFDLTVESPHRTLFDMLKFFNLEKEKRLRNAAWAFVTDSNNTQLCLLANSRTIAAASLYAACKYCQVTIKDNDKGQPWWESFHVRLRDIRQAVEHMATNYDPASNKINGISSASGASDGNGSIYPGLTPGMDGAVDGWDSTRQKSVSPYPRLGSERRHSNASSIGVKREREEQPSQGDQPSNGVVKDEADAKRPRLEDKTESNGTSAVAAPQQQAAAESGGPGMQQREEAARVEDGNKQATLDVKASEALNETAKPVKSHKIERAPSDDELSEEGQVDE</sequence>
<dbReference type="GeneID" id="71989953"/>
<comment type="similarity">
    <text evidence="1">Belongs to the cyclin family. Cyclin C subfamily.</text>
</comment>
<keyword evidence="3" id="KW-0195">Cyclin</keyword>
<feature type="compositionally biased region" description="Low complexity" evidence="4">
    <location>
        <begin position="382"/>
        <end position="392"/>
    </location>
</feature>
<dbReference type="PANTHER" id="PTHR10026">
    <property type="entry name" value="CYCLIN"/>
    <property type="match status" value="1"/>
</dbReference>
<dbReference type="OrthoDB" id="25002at2759"/>
<reference evidence="6" key="1">
    <citation type="submission" date="2021-12" db="EMBL/GenBank/DDBJ databases">
        <authorList>
            <person name="Zaccaron A."/>
            <person name="Stergiopoulos I."/>
        </authorList>
    </citation>
    <scope>NUCLEOTIDE SEQUENCE</scope>
    <source>
        <strain evidence="6">Race5_Kim</strain>
    </source>
</reference>
<feature type="domain" description="Cyclin-like" evidence="5">
    <location>
        <begin position="66"/>
        <end position="173"/>
    </location>
</feature>
<dbReference type="GO" id="GO:0006357">
    <property type="term" value="P:regulation of transcription by RNA polymerase II"/>
    <property type="evidence" value="ECO:0007669"/>
    <property type="project" value="InterPro"/>
</dbReference>
<dbReference type="SUPFAM" id="SSF47954">
    <property type="entry name" value="Cyclin-like"/>
    <property type="match status" value="2"/>
</dbReference>
<name>A0A9Q8PD45_PASFU</name>
<dbReference type="SMART" id="SM00385">
    <property type="entry name" value="CYCLIN"/>
    <property type="match status" value="2"/>
</dbReference>
<dbReference type="InterPro" id="IPR013763">
    <property type="entry name" value="Cyclin-like_dom"/>
</dbReference>
<dbReference type="RefSeq" id="XP_047764720.1">
    <property type="nucleotide sequence ID" value="XM_047909223.1"/>
</dbReference>
<gene>
    <name evidence="6" type="ORF">CLAFUR5_10075</name>
</gene>
<accession>A0A9Q8PD45</accession>
<feature type="compositionally biased region" description="Acidic residues" evidence="4">
    <location>
        <begin position="443"/>
        <end position="454"/>
    </location>
</feature>
<dbReference type="Gene3D" id="1.10.472.10">
    <property type="entry name" value="Cyclin-like"/>
    <property type="match status" value="2"/>
</dbReference>
<dbReference type="InterPro" id="IPR043198">
    <property type="entry name" value="Cyclin/Ssn8"/>
</dbReference>
<proteinExistence type="inferred from homology"/>
<evidence type="ECO:0000313" key="6">
    <source>
        <dbReference type="EMBL" id="UJO20354.1"/>
    </source>
</evidence>
<feature type="region of interest" description="Disordered" evidence="4">
    <location>
        <begin position="309"/>
        <end position="454"/>
    </location>
</feature>
<feature type="region of interest" description="Disordered" evidence="4">
    <location>
        <begin position="1"/>
        <end position="25"/>
    </location>
</feature>
<feature type="compositionally biased region" description="Basic and acidic residues" evidence="4">
    <location>
        <begin position="360"/>
        <end position="376"/>
    </location>
</feature>
<dbReference type="KEGG" id="ffu:CLAFUR5_10075"/>
<evidence type="ECO:0000313" key="7">
    <source>
        <dbReference type="Proteomes" id="UP000756132"/>
    </source>
</evidence>
<dbReference type="InterPro" id="IPR006671">
    <property type="entry name" value="Cyclin_N"/>
</dbReference>
<dbReference type="Pfam" id="PF00134">
    <property type="entry name" value="Cyclin_N"/>
    <property type="match status" value="1"/>
</dbReference>
<feature type="compositionally biased region" description="Basic and acidic residues" evidence="4">
    <location>
        <begin position="401"/>
        <end position="412"/>
    </location>
</feature>
<evidence type="ECO:0000259" key="5">
    <source>
        <dbReference type="SMART" id="SM00385"/>
    </source>
</evidence>
<dbReference type="Proteomes" id="UP000756132">
    <property type="component" value="Chromosome 7"/>
</dbReference>
<dbReference type="EMBL" id="CP090169">
    <property type="protein sequence ID" value="UJO20354.1"/>
    <property type="molecule type" value="Genomic_DNA"/>
</dbReference>
<dbReference type="AlphaFoldDB" id="A0A9Q8PD45"/>
<protein>
    <recommendedName>
        <fullName evidence="2">RNA polymerase II holoenzyme cyclin-like subunit</fullName>
    </recommendedName>
</protein>
<evidence type="ECO:0000256" key="4">
    <source>
        <dbReference type="SAM" id="MobiDB-lite"/>
    </source>
</evidence>
<evidence type="ECO:0000256" key="2">
    <source>
        <dbReference type="ARBA" id="ARBA00014912"/>
    </source>
</evidence>
<dbReference type="InterPro" id="IPR036915">
    <property type="entry name" value="Cyclin-like_sf"/>
</dbReference>